<dbReference type="KEGG" id="rtg:NCTC13098_04838"/>
<dbReference type="Proteomes" id="UP000274346">
    <property type="component" value="Chromosome"/>
</dbReference>
<accession>A0A3P8J2D5</accession>
<name>A0A3P8J2D5_RAOTE</name>
<organism evidence="1 2">
    <name type="scientific">Raoultella terrigena</name>
    <name type="common">Klebsiella terrigena</name>
    <dbReference type="NCBI Taxonomy" id="577"/>
    <lineage>
        <taxon>Bacteria</taxon>
        <taxon>Pseudomonadati</taxon>
        <taxon>Pseudomonadota</taxon>
        <taxon>Gammaproteobacteria</taxon>
        <taxon>Enterobacterales</taxon>
        <taxon>Enterobacteriaceae</taxon>
        <taxon>Klebsiella/Raoultella group</taxon>
        <taxon>Raoultella</taxon>
    </lineage>
</organism>
<protein>
    <submittedName>
        <fullName evidence="1">Uncharacterized protein</fullName>
    </submittedName>
</protein>
<sequence length="94" mass="10202">MQNVIDFSALPATFSSESESPVGVFGYGHPDGNAICRAPNMAHWLNHTVRPAYPGEIPPNTPCVLHQSDAARPALRQEKDVLLSMILRFASTKG</sequence>
<evidence type="ECO:0000313" key="2">
    <source>
        <dbReference type="Proteomes" id="UP000274346"/>
    </source>
</evidence>
<gene>
    <name evidence="1" type="ORF">NCTC13098_04838</name>
</gene>
<evidence type="ECO:0000313" key="1">
    <source>
        <dbReference type="EMBL" id="VDR28454.1"/>
    </source>
</evidence>
<reference evidence="1 2" key="1">
    <citation type="submission" date="2018-12" db="EMBL/GenBank/DDBJ databases">
        <authorList>
            <consortium name="Pathogen Informatics"/>
        </authorList>
    </citation>
    <scope>NUCLEOTIDE SEQUENCE [LARGE SCALE GENOMIC DNA]</scope>
    <source>
        <strain evidence="1 2">NCTC13098</strain>
    </source>
</reference>
<proteinExistence type="predicted"/>
<dbReference type="EMBL" id="LR131271">
    <property type="protein sequence ID" value="VDR28454.1"/>
    <property type="molecule type" value="Genomic_DNA"/>
</dbReference>
<dbReference type="AlphaFoldDB" id="A0A3P8J2D5"/>